<reference evidence="3" key="1">
    <citation type="journal article" date="2014" name="Science">
        <title>The coffee genome provides insight into the convergent evolution of caffeine biosynthesis.</title>
        <authorList>
            <person name="Denoeud F."/>
            <person name="Carretero-Paulet L."/>
            <person name="Dereeper A."/>
            <person name="Droc G."/>
            <person name="Guyot R."/>
            <person name="Pietrella M."/>
            <person name="Zheng C."/>
            <person name="Alberti A."/>
            <person name="Anthony F."/>
            <person name="Aprea G."/>
            <person name="Aury J.M."/>
            <person name="Bento P."/>
            <person name="Bernard M."/>
            <person name="Bocs S."/>
            <person name="Campa C."/>
            <person name="Cenci A."/>
            <person name="Combes M.C."/>
            <person name="Crouzillat D."/>
            <person name="Da Silva C."/>
            <person name="Daddiego L."/>
            <person name="De Bellis F."/>
            <person name="Dussert S."/>
            <person name="Garsmeur O."/>
            <person name="Gayraud T."/>
            <person name="Guignon V."/>
            <person name="Jahn K."/>
            <person name="Jamilloux V."/>
            <person name="Joet T."/>
            <person name="Labadie K."/>
            <person name="Lan T."/>
            <person name="Leclercq J."/>
            <person name="Lepelley M."/>
            <person name="Leroy T."/>
            <person name="Li L.T."/>
            <person name="Librado P."/>
            <person name="Lopez L."/>
            <person name="Munoz A."/>
            <person name="Noel B."/>
            <person name="Pallavicini A."/>
            <person name="Perrotta G."/>
            <person name="Poncet V."/>
            <person name="Pot D."/>
            <person name="Priyono X."/>
            <person name="Rigoreau M."/>
            <person name="Rouard M."/>
            <person name="Rozas J."/>
            <person name="Tranchant-Dubreuil C."/>
            <person name="VanBuren R."/>
            <person name="Zhang Q."/>
            <person name="Andrade A.C."/>
            <person name="Argout X."/>
            <person name="Bertrand B."/>
            <person name="de Kochko A."/>
            <person name="Graziosi G."/>
            <person name="Henry R.J."/>
            <person name="Jayarama X."/>
            <person name="Ming R."/>
            <person name="Nagai C."/>
            <person name="Rounsley S."/>
            <person name="Sankoff D."/>
            <person name="Giuliano G."/>
            <person name="Albert V.A."/>
            <person name="Wincker P."/>
            <person name="Lashermes P."/>
        </authorList>
    </citation>
    <scope>NUCLEOTIDE SEQUENCE [LARGE SCALE GENOMIC DNA]</scope>
    <source>
        <strain evidence="3">cv. DH200-94</strain>
    </source>
</reference>
<evidence type="ECO:0000256" key="1">
    <source>
        <dbReference type="SAM" id="Coils"/>
    </source>
</evidence>
<dbReference type="OrthoDB" id="1932629at2759"/>
<dbReference type="EMBL" id="HG739153">
    <property type="protein sequence ID" value="CDP12673.1"/>
    <property type="molecule type" value="Genomic_DNA"/>
</dbReference>
<dbReference type="Proteomes" id="UP000295252">
    <property type="component" value="Chromosome VIII"/>
</dbReference>
<proteinExistence type="predicted"/>
<feature type="coiled-coil region" evidence="1">
    <location>
        <begin position="76"/>
        <end position="360"/>
    </location>
</feature>
<dbReference type="Gramene" id="CDP12673">
    <property type="protein sequence ID" value="CDP12673"/>
    <property type="gene ID" value="GSCOC_T00036397001"/>
</dbReference>
<dbReference type="PhylomeDB" id="A0A068UYI8"/>
<dbReference type="OMA" id="ESRYHCE"/>
<evidence type="ECO:0000313" key="2">
    <source>
        <dbReference type="EMBL" id="CDP12673.1"/>
    </source>
</evidence>
<dbReference type="InParanoid" id="A0A068UYI8"/>
<protein>
    <recommendedName>
        <fullName evidence="4">Protein At-4/1</fullName>
    </recommendedName>
</protein>
<keyword evidence="1" id="KW-0175">Coiled coil</keyword>
<organism evidence="2 3">
    <name type="scientific">Coffea canephora</name>
    <name type="common">Robusta coffee</name>
    <dbReference type="NCBI Taxonomy" id="49390"/>
    <lineage>
        <taxon>Eukaryota</taxon>
        <taxon>Viridiplantae</taxon>
        <taxon>Streptophyta</taxon>
        <taxon>Embryophyta</taxon>
        <taxon>Tracheophyta</taxon>
        <taxon>Spermatophyta</taxon>
        <taxon>Magnoliopsida</taxon>
        <taxon>eudicotyledons</taxon>
        <taxon>Gunneridae</taxon>
        <taxon>Pentapetalae</taxon>
        <taxon>asterids</taxon>
        <taxon>lamiids</taxon>
        <taxon>Gentianales</taxon>
        <taxon>Rubiaceae</taxon>
        <taxon>Ixoroideae</taxon>
        <taxon>Gardenieae complex</taxon>
        <taxon>Bertiereae - Coffeeae clade</taxon>
        <taxon>Coffeeae</taxon>
        <taxon>Coffea</taxon>
    </lineage>
</organism>
<evidence type="ECO:0008006" key="4">
    <source>
        <dbReference type="Google" id="ProtNLM"/>
    </source>
</evidence>
<keyword evidence="3" id="KW-1185">Reference proteome</keyword>
<dbReference type="AlphaFoldDB" id="A0A068UYI8"/>
<gene>
    <name evidence="2" type="ORF">GSCOC_T00036397001</name>
</gene>
<evidence type="ECO:0000313" key="3">
    <source>
        <dbReference type="Proteomes" id="UP000295252"/>
    </source>
</evidence>
<sequence>MAAATSDEEMDSLLSAFDQIYDEFKNGISEIQSLQLKCNAETKNREALEFSVHSLQSENERLTKLYTESLRKLTNKIELHNSYQSLKDELKRLNDEHLQKENEYKNAMELLKQDHVTRIEELETQIRLVPIQKVENEATINQLQQDLAVQRNQVEFLTRRLEKVPSDLESRYHCEIEGLKDYVLVEQEEKDELSKKLQNLEKELLISRTKLAEHQRDSSSNQHVETLKQKIMKLRKENEIQKVENEATINQLQQDLAVQRNQVEFLTRRLEKVPSDLESRYHCEIEGLKDYVLVEQEEKDELSKKLQNLEKELLISRTKLAEHQRDSSSNQHVETLKQKIMKLRKENEVLKRKLLESKEG</sequence>
<name>A0A068UYI8_COFCA</name>
<accession>A0A068UYI8</accession>